<protein>
    <submittedName>
        <fullName evidence="4">PaaI family thioesterase</fullName>
    </submittedName>
</protein>
<comment type="caution">
    <text evidence="4">The sequence shown here is derived from an EMBL/GenBank/DDBJ whole genome shotgun (WGS) entry which is preliminary data.</text>
</comment>
<dbReference type="CDD" id="cd03443">
    <property type="entry name" value="PaaI_thioesterase"/>
    <property type="match status" value="1"/>
</dbReference>
<evidence type="ECO:0000256" key="2">
    <source>
        <dbReference type="ARBA" id="ARBA00022801"/>
    </source>
</evidence>
<feature type="domain" description="Thioesterase" evidence="3">
    <location>
        <begin position="25"/>
        <end position="101"/>
    </location>
</feature>
<dbReference type="Gene3D" id="3.10.129.10">
    <property type="entry name" value="Hotdog Thioesterase"/>
    <property type="match status" value="1"/>
</dbReference>
<sequence>MKIEERAPGRLVISMPVTHKVRQPFGYLHGGASVALSETVASMGTADLIDLDKELGLGLEINANHISSVRSGRVKAVGEILHQGKTTHVWDIKVYDDNDRLLSVARCTVAVKTLR</sequence>
<keyword evidence="5" id="KW-1185">Reference proteome</keyword>
<proteinExistence type="inferred from homology"/>
<evidence type="ECO:0000259" key="3">
    <source>
        <dbReference type="Pfam" id="PF03061"/>
    </source>
</evidence>
<organism evidence="4 5">
    <name type="scientific">Macrococcus equipercicus</name>
    <dbReference type="NCBI Taxonomy" id="69967"/>
    <lineage>
        <taxon>Bacteria</taxon>
        <taxon>Bacillati</taxon>
        <taxon>Bacillota</taxon>
        <taxon>Bacilli</taxon>
        <taxon>Bacillales</taxon>
        <taxon>Staphylococcaceae</taxon>
        <taxon>Macrococcus</taxon>
    </lineage>
</organism>
<dbReference type="EMBL" id="SCWC02000001">
    <property type="protein sequence ID" value="KAA1042788.1"/>
    <property type="molecule type" value="Genomic_DNA"/>
</dbReference>
<evidence type="ECO:0000256" key="1">
    <source>
        <dbReference type="ARBA" id="ARBA00008324"/>
    </source>
</evidence>
<name>A0ABQ6RC74_9STAP</name>
<dbReference type="InterPro" id="IPR006683">
    <property type="entry name" value="Thioestr_dom"/>
</dbReference>
<dbReference type="SUPFAM" id="SSF54637">
    <property type="entry name" value="Thioesterase/thiol ester dehydrase-isomerase"/>
    <property type="match status" value="1"/>
</dbReference>
<keyword evidence="2" id="KW-0378">Hydrolase</keyword>
<evidence type="ECO:0000313" key="5">
    <source>
        <dbReference type="Proteomes" id="UP000295735"/>
    </source>
</evidence>
<dbReference type="InterPro" id="IPR029069">
    <property type="entry name" value="HotDog_dom_sf"/>
</dbReference>
<dbReference type="NCBIfam" id="TIGR00369">
    <property type="entry name" value="unchar_dom_1"/>
    <property type="match status" value="1"/>
</dbReference>
<accession>A0ABQ6RC74</accession>
<dbReference type="Pfam" id="PF03061">
    <property type="entry name" value="4HBT"/>
    <property type="match status" value="1"/>
</dbReference>
<dbReference type="PANTHER" id="PTHR43240:SF5">
    <property type="entry name" value="1,4-DIHYDROXY-2-NAPHTHOYL-COA THIOESTERASE 1"/>
    <property type="match status" value="1"/>
</dbReference>
<evidence type="ECO:0000313" key="4">
    <source>
        <dbReference type="EMBL" id="KAA1042788.1"/>
    </source>
</evidence>
<gene>
    <name evidence="4" type="ORF">ERX35_001320</name>
</gene>
<dbReference type="InterPro" id="IPR003736">
    <property type="entry name" value="PAAI_dom"/>
</dbReference>
<reference evidence="4 5" key="1">
    <citation type="submission" date="2019-09" db="EMBL/GenBank/DDBJ databases">
        <authorList>
            <person name="Mazhar S."/>
            <person name="Altermann E."/>
            <person name="Hill C."/>
            <person name="Mcauliffe O."/>
        </authorList>
    </citation>
    <scope>NUCLEOTIDE SEQUENCE [LARGE SCALE GENOMIC DNA]</scope>
    <source>
        <strain evidence="4 5">ATCC 51831</strain>
    </source>
</reference>
<dbReference type="PANTHER" id="PTHR43240">
    <property type="entry name" value="1,4-DIHYDROXY-2-NAPHTHOYL-COA THIOESTERASE 1"/>
    <property type="match status" value="1"/>
</dbReference>
<dbReference type="Proteomes" id="UP000295735">
    <property type="component" value="Unassembled WGS sequence"/>
</dbReference>
<comment type="similarity">
    <text evidence="1">Belongs to the thioesterase PaaI family.</text>
</comment>